<evidence type="ECO:0000259" key="1">
    <source>
        <dbReference type="Pfam" id="PF08302"/>
    </source>
</evidence>
<feature type="domain" description="tRNA ligase phosphodiesterase" evidence="1">
    <location>
        <begin position="70"/>
        <end position="279"/>
    </location>
</feature>
<dbReference type="Pfam" id="PF08302">
    <property type="entry name" value="tRNA_lig_CPD"/>
    <property type="match status" value="1"/>
</dbReference>
<dbReference type="GO" id="GO:0006388">
    <property type="term" value="P:tRNA splicing, via endonucleolytic cleavage and ligation"/>
    <property type="evidence" value="ECO:0007669"/>
    <property type="project" value="InterPro"/>
</dbReference>
<evidence type="ECO:0000313" key="3">
    <source>
        <dbReference type="Proteomes" id="UP000789508"/>
    </source>
</evidence>
<dbReference type="GO" id="GO:0005524">
    <property type="term" value="F:ATP binding"/>
    <property type="evidence" value="ECO:0007669"/>
    <property type="project" value="InterPro"/>
</dbReference>
<dbReference type="PANTHER" id="PTHR32004">
    <property type="entry name" value="TRNA LIGASE"/>
    <property type="match status" value="1"/>
</dbReference>
<dbReference type="OrthoDB" id="276239at2759"/>
<dbReference type="EMBL" id="CAJVPS010000490">
    <property type="protein sequence ID" value="CAG8489994.1"/>
    <property type="molecule type" value="Genomic_DNA"/>
</dbReference>
<proteinExistence type="predicted"/>
<protein>
    <submittedName>
        <fullName evidence="2">2051_t:CDS:1</fullName>
    </submittedName>
</protein>
<keyword evidence="3" id="KW-1185">Reference proteome</keyword>
<accession>A0A9N8WMG8</accession>
<dbReference type="GO" id="GO:0005634">
    <property type="term" value="C:nucleus"/>
    <property type="evidence" value="ECO:0007669"/>
    <property type="project" value="TreeGrafter"/>
</dbReference>
<sequence length="282" mass="32371">MNHKQLRWHIQPKAPIVQNIRSVLATSTNLLFRTVLRGISQKSEASLNAAESQSDSNKARKRELAVKKSDAIFSAVKQNVPQEKVKIIYRNSSDKNLQKLVENSPIAHEKSQPRYYGIAVELDVKNYLKNLVNQLGLDNTIFETLVRNQRIPPEHHVTLIHAAALRKSRSREFQELWEKYRNMVDNDYKLCRVELYVDKIVYNSQIMALVLREIDPPEITSINKIPHITVGTINDSVKPVESNQMLEAALLVVNGKGKRQSDVQIIQLERDLHVFGTIRGFY</sequence>
<dbReference type="Proteomes" id="UP000789508">
    <property type="component" value="Unassembled WGS sequence"/>
</dbReference>
<name>A0A9N8WMG8_9GLOM</name>
<evidence type="ECO:0000313" key="2">
    <source>
        <dbReference type="EMBL" id="CAG8489994.1"/>
    </source>
</evidence>
<dbReference type="InterPro" id="IPR015965">
    <property type="entry name" value="tRNA_lig_PDEase"/>
</dbReference>
<dbReference type="GO" id="GO:0003972">
    <property type="term" value="F:RNA ligase (ATP) activity"/>
    <property type="evidence" value="ECO:0007669"/>
    <property type="project" value="InterPro"/>
</dbReference>
<dbReference type="AlphaFoldDB" id="A0A9N8WMG8"/>
<dbReference type="PANTHER" id="PTHR32004:SF1">
    <property type="entry name" value="TRNA LIGASE"/>
    <property type="match status" value="1"/>
</dbReference>
<gene>
    <name evidence="2" type="ORF">ALEPTO_LOCUS2931</name>
</gene>
<comment type="caution">
    <text evidence="2">The sequence shown here is derived from an EMBL/GenBank/DDBJ whole genome shotgun (WGS) entry which is preliminary data.</text>
</comment>
<reference evidence="2" key="1">
    <citation type="submission" date="2021-06" db="EMBL/GenBank/DDBJ databases">
        <authorList>
            <person name="Kallberg Y."/>
            <person name="Tangrot J."/>
            <person name="Rosling A."/>
        </authorList>
    </citation>
    <scope>NUCLEOTIDE SEQUENCE</scope>
    <source>
        <strain evidence="2">FL130A</strain>
    </source>
</reference>
<organism evidence="2 3">
    <name type="scientific">Ambispora leptoticha</name>
    <dbReference type="NCBI Taxonomy" id="144679"/>
    <lineage>
        <taxon>Eukaryota</taxon>
        <taxon>Fungi</taxon>
        <taxon>Fungi incertae sedis</taxon>
        <taxon>Mucoromycota</taxon>
        <taxon>Glomeromycotina</taxon>
        <taxon>Glomeromycetes</taxon>
        <taxon>Archaeosporales</taxon>
        <taxon>Ambisporaceae</taxon>
        <taxon>Ambispora</taxon>
    </lineage>
</organism>